<reference evidence="1 2" key="1">
    <citation type="submission" date="2017-06" db="EMBL/GenBank/DDBJ databases">
        <title>Genome sequencing of cyanobaciteial culture collection at National Institute for Environmental Studies (NIES).</title>
        <authorList>
            <person name="Hirose Y."/>
            <person name="Shimura Y."/>
            <person name="Fujisawa T."/>
            <person name="Nakamura Y."/>
            <person name="Kawachi M."/>
        </authorList>
    </citation>
    <scope>NUCLEOTIDE SEQUENCE [LARGE SCALE GENOMIC DNA]</scope>
    <source>
        <strain evidence="1 2">NIES-23</strain>
        <plasmid evidence="2">Plasmid Plasmid2 dna</plasmid>
    </source>
</reference>
<sequence>MGTIEVVINYICLNDEANGFCRYSPELTSRIEIDDPSWDGYTQLGVRQPKNAVLLVGRGAGEQGSRGEICTSFPPAPPHLCPSACHHAKFAWRSTSDRLSSSLPSPHSFFPCRQPRTVFFISLWHCYEFGV</sequence>
<evidence type="ECO:0000313" key="2">
    <source>
        <dbReference type="Proteomes" id="UP000217507"/>
    </source>
</evidence>
<dbReference type="Proteomes" id="UP000217507">
    <property type="component" value="Plasmid Plasmid2 dna"/>
</dbReference>
<gene>
    <name evidence="1" type="ORF">NIES23_60600</name>
</gene>
<protein>
    <submittedName>
        <fullName evidence="1">Uncharacterized protein</fullName>
    </submittedName>
</protein>
<dbReference type="AlphaFoldDB" id="A0A1Z4KWG5"/>
<organism evidence="1 2">
    <name type="scientific">Trichormus variabilis NIES-23</name>
    <dbReference type="NCBI Taxonomy" id="1973479"/>
    <lineage>
        <taxon>Bacteria</taxon>
        <taxon>Bacillati</taxon>
        <taxon>Cyanobacteriota</taxon>
        <taxon>Cyanophyceae</taxon>
        <taxon>Nostocales</taxon>
        <taxon>Nostocaceae</taxon>
        <taxon>Trichormus</taxon>
    </lineage>
</organism>
<geneLocation type="plasmid" evidence="1">
    <name>plasmid2</name>
</geneLocation>
<evidence type="ECO:0000313" key="1">
    <source>
        <dbReference type="EMBL" id="BAY73232.1"/>
    </source>
</evidence>
<name>A0A1Z4KWG5_ANAVA</name>
<proteinExistence type="predicted"/>
<keyword evidence="1" id="KW-0614">Plasmid</keyword>
<accession>A0A1Z4KWG5</accession>
<dbReference type="EMBL" id="AP018218">
    <property type="protein sequence ID" value="BAY73232.1"/>
    <property type="molecule type" value="Genomic_DNA"/>
</dbReference>